<dbReference type="InterPro" id="IPR034804">
    <property type="entry name" value="SQR/QFR_C/D"/>
</dbReference>
<dbReference type="OrthoDB" id="9809280at2"/>
<name>A0A1Y5SQR5_9RHOB</name>
<organism evidence="2 3">
    <name type="scientific">Pseudoruegeria aquimaris</name>
    <dbReference type="NCBI Taxonomy" id="393663"/>
    <lineage>
        <taxon>Bacteria</taxon>
        <taxon>Pseudomonadati</taxon>
        <taxon>Pseudomonadota</taxon>
        <taxon>Alphaproteobacteria</taxon>
        <taxon>Rhodobacterales</taxon>
        <taxon>Roseobacteraceae</taxon>
        <taxon>Pseudoruegeria</taxon>
    </lineage>
</organism>
<dbReference type="RefSeq" id="WP_085868920.1">
    <property type="nucleotide sequence ID" value="NZ_FWFQ01000016.1"/>
</dbReference>
<dbReference type="Gene3D" id="1.20.1300.10">
    <property type="entry name" value="Fumarate reductase/succinate dehydrogenase, transmembrane subunit"/>
    <property type="match status" value="1"/>
</dbReference>
<keyword evidence="1" id="KW-0472">Membrane</keyword>
<feature type="transmembrane region" description="Helical" evidence="1">
    <location>
        <begin position="31"/>
        <end position="51"/>
    </location>
</feature>
<keyword evidence="1" id="KW-1133">Transmembrane helix</keyword>
<evidence type="ECO:0000313" key="2">
    <source>
        <dbReference type="EMBL" id="SLN46248.1"/>
    </source>
</evidence>
<keyword evidence="3" id="KW-1185">Reference proteome</keyword>
<keyword evidence="1" id="KW-0812">Transmembrane</keyword>
<dbReference type="AlphaFoldDB" id="A0A1Y5SQR5"/>
<dbReference type="SUPFAM" id="SSF81343">
    <property type="entry name" value="Fumarate reductase respiratory complex transmembrane subunits"/>
    <property type="match status" value="1"/>
</dbReference>
<evidence type="ECO:0000313" key="3">
    <source>
        <dbReference type="Proteomes" id="UP000193409"/>
    </source>
</evidence>
<dbReference type="Proteomes" id="UP000193409">
    <property type="component" value="Unassembled WGS sequence"/>
</dbReference>
<gene>
    <name evidence="2" type="ORF">PSA7680_02367</name>
</gene>
<feature type="transmembrane region" description="Helical" evidence="1">
    <location>
        <begin position="63"/>
        <end position="81"/>
    </location>
</feature>
<dbReference type="GO" id="GO:0016020">
    <property type="term" value="C:membrane"/>
    <property type="evidence" value="ECO:0007669"/>
    <property type="project" value="InterPro"/>
</dbReference>
<evidence type="ECO:0000256" key="1">
    <source>
        <dbReference type="SAM" id="Phobius"/>
    </source>
</evidence>
<feature type="transmembrane region" description="Helical" evidence="1">
    <location>
        <begin position="101"/>
        <end position="119"/>
    </location>
</feature>
<reference evidence="2 3" key="1">
    <citation type="submission" date="2017-03" db="EMBL/GenBank/DDBJ databases">
        <authorList>
            <person name="Afonso C.L."/>
            <person name="Miller P.J."/>
            <person name="Scott M.A."/>
            <person name="Spackman E."/>
            <person name="Goraichik I."/>
            <person name="Dimitrov K.M."/>
            <person name="Suarez D.L."/>
            <person name="Swayne D.E."/>
        </authorList>
    </citation>
    <scope>NUCLEOTIDE SEQUENCE [LARGE SCALE GENOMIC DNA]</scope>
    <source>
        <strain evidence="2 3">CECT 7680</strain>
    </source>
</reference>
<evidence type="ECO:0008006" key="4">
    <source>
        <dbReference type="Google" id="ProtNLM"/>
    </source>
</evidence>
<sequence length="123" mass="13344">MRYLTDRKRAVGLGSARTGTQTHWQFTVRSIVMVVLVPLFVFTFGAGLGGTREEVLAYFSQPFPAIVTGLALVVGLVQLMYEALEAVEDYVHGIPGELARVAVKALSYTLIAVSLFALVKIAL</sequence>
<proteinExistence type="predicted"/>
<protein>
    <recommendedName>
        <fullName evidence="4">Succinate dehydrogenase hydrophobic membrane anchor subunit</fullName>
    </recommendedName>
</protein>
<accession>A0A1Y5SQR5</accession>
<dbReference type="EMBL" id="FWFQ01000016">
    <property type="protein sequence ID" value="SLN46248.1"/>
    <property type="molecule type" value="Genomic_DNA"/>
</dbReference>